<reference evidence="2 3" key="1">
    <citation type="journal article" date="2018" name="Sci. Rep.">
        <title>Genomic signatures of local adaptation to the degree of environmental predictability in rotifers.</title>
        <authorList>
            <person name="Franch-Gras L."/>
            <person name="Hahn C."/>
            <person name="Garcia-Roger E.M."/>
            <person name="Carmona M.J."/>
            <person name="Serra M."/>
            <person name="Gomez A."/>
        </authorList>
    </citation>
    <scope>NUCLEOTIDE SEQUENCE [LARGE SCALE GENOMIC DNA]</scope>
    <source>
        <strain evidence="2">HYR1</strain>
    </source>
</reference>
<feature type="transmembrane region" description="Helical" evidence="1">
    <location>
        <begin position="6"/>
        <end position="24"/>
    </location>
</feature>
<organism evidence="2 3">
    <name type="scientific">Brachionus plicatilis</name>
    <name type="common">Marine rotifer</name>
    <name type="synonym">Brachionus muelleri</name>
    <dbReference type="NCBI Taxonomy" id="10195"/>
    <lineage>
        <taxon>Eukaryota</taxon>
        <taxon>Metazoa</taxon>
        <taxon>Spiralia</taxon>
        <taxon>Gnathifera</taxon>
        <taxon>Rotifera</taxon>
        <taxon>Eurotatoria</taxon>
        <taxon>Monogononta</taxon>
        <taxon>Pseudotrocha</taxon>
        <taxon>Ploima</taxon>
        <taxon>Brachionidae</taxon>
        <taxon>Brachionus</taxon>
    </lineage>
</organism>
<dbReference type="EMBL" id="REGN01000435">
    <property type="protein sequence ID" value="RNA41921.1"/>
    <property type="molecule type" value="Genomic_DNA"/>
</dbReference>
<gene>
    <name evidence="2" type="ORF">BpHYR1_021514</name>
</gene>
<feature type="transmembrane region" description="Helical" evidence="1">
    <location>
        <begin position="61"/>
        <end position="79"/>
    </location>
</feature>
<sequence length="98" mass="11596">MFFGHNAYIMIFFFYFECCIIKIIKKNWTLKSSQRIWKKSGLNAALKSRILKINAALGGKALRYLIFLHFVLFFCSELLKNDFSKVFDSNKMKNQLKI</sequence>
<keyword evidence="1" id="KW-1133">Transmembrane helix</keyword>
<evidence type="ECO:0000313" key="3">
    <source>
        <dbReference type="Proteomes" id="UP000276133"/>
    </source>
</evidence>
<proteinExistence type="predicted"/>
<keyword evidence="1" id="KW-0472">Membrane</keyword>
<keyword evidence="1" id="KW-0812">Transmembrane</keyword>
<name>A0A3M7T1L0_BRAPC</name>
<evidence type="ECO:0000313" key="2">
    <source>
        <dbReference type="EMBL" id="RNA41921.1"/>
    </source>
</evidence>
<keyword evidence="3" id="KW-1185">Reference proteome</keyword>
<evidence type="ECO:0000256" key="1">
    <source>
        <dbReference type="SAM" id="Phobius"/>
    </source>
</evidence>
<accession>A0A3M7T1L0</accession>
<protein>
    <submittedName>
        <fullName evidence="2">Uncharacterized protein</fullName>
    </submittedName>
</protein>
<dbReference type="AlphaFoldDB" id="A0A3M7T1L0"/>
<dbReference type="Proteomes" id="UP000276133">
    <property type="component" value="Unassembled WGS sequence"/>
</dbReference>
<comment type="caution">
    <text evidence="2">The sequence shown here is derived from an EMBL/GenBank/DDBJ whole genome shotgun (WGS) entry which is preliminary data.</text>
</comment>